<dbReference type="AlphaFoldDB" id="A0A2A9PV35"/>
<dbReference type="Gene3D" id="1.20.1280.50">
    <property type="match status" value="1"/>
</dbReference>
<dbReference type="Pfam" id="PF12937">
    <property type="entry name" value="F-box-like"/>
    <property type="match status" value="1"/>
</dbReference>
<feature type="region of interest" description="Disordered" evidence="1">
    <location>
        <begin position="222"/>
        <end position="246"/>
    </location>
</feature>
<dbReference type="Proteomes" id="UP000037136">
    <property type="component" value="Unassembled WGS sequence"/>
</dbReference>
<dbReference type="STRING" id="268505.A0A2A9PV35"/>
<evidence type="ECO:0000313" key="4">
    <source>
        <dbReference type="Proteomes" id="UP000037136"/>
    </source>
</evidence>
<sequence length="518" mass="56066">MAAVAPVSIVTGPCRALSGPAVEMGRDSDSTPRPSSMRLPTELLQHIFLFLSPVDFNAARHTCRAWFIASLHQLLLVEMLRRGGCHELVMSKWISRECNLADPNCRAFAERGLSDFGDMVHRARSSAVAFTVSLCGRYLLATHGQVAYIYELNHVCPPGRSAWARPLRRRQGMPLGFLRPVTTVICPRRIIACSMDTSAGRYAVAFLMDGRMGMVCHITRGTKPSASPTTHPENVASGSRSSPSTKWPKPCVCYERSPYCSPRLEANQRSIYRNICHADDPPRSVAICPQRNCVAFGCGAGIELHWVDALAGQDLSRWFPLSSPCDFLHFLPARRGLDTARRLRLISSAAAIGDSSGSSLGDILHGLSSSLFGSASTAVVSLMGAAETRPTTGAADTADIRKANTDHYRAVPLSDGYHILFTDPRTGNLCLGTDAPVGSLTRLLRKVWFRPPPEAISPAPIVYTAGADLRHGVRVVAVFATAAVTDQPDSQMIVFYSLPPDVFHDMSPGMATSPAPAN</sequence>
<dbReference type="EMBL" id="LAZP02000001">
    <property type="protein sequence ID" value="PFH63422.1"/>
    <property type="molecule type" value="Genomic_DNA"/>
</dbReference>
<proteinExistence type="predicted"/>
<reference evidence="3 4" key="1">
    <citation type="journal article" date="2015" name="BMC Genomics">
        <title>Gene expression during zombie ant biting behavior reflects the complexity underlying fungal parasitic behavioral manipulation.</title>
        <authorList>
            <person name="de Bekker C."/>
            <person name="Ohm R.A."/>
            <person name="Loreto R.G."/>
            <person name="Sebastian A."/>
            <person name="Albert I."/>
            <person name="Merrow M."/>
            <person name="Brachmann A."/>
            <person name="Hughes D.P."/>
        </authorList>
    </citation>
    <scope>NUCLEOTIDE SEQUENCE [LARGE SCALE GENOMIC DNA]</scope>
    <source>
        <strain evidence="3 4">SC16a</strain>
    </source>
</reference>
<reference evidence="3 4" key="2">
    <citation type="journal article" date="2017" name="Sci. Rep.">
        <title>Ant-infecting Ophiocordyceps genomes reveal a high diversity of potential behavioral manipulation genes and a possible major role for enterotoxins.</title>
        <authorList>
            <person name="de Bekker C."/>
            <person name="Ohm R.A."/>
            <person name="Evans H.C."/>
            <person name="Brachmann A."/>
            <person name="Hughes D.P."/>
        </authorList>
    </citation>
    <scope>NUCLEOTIDE SEQUENCE [LARGE SCALE GENOMIC DNA]</scope>
    <source>
        <strain evidence="3 4">SC16a</strain>
    </source>
</reference>
<gene>
    <name evidence="3" type="ORF">XA68_10012</name>
</gene>
<name>A0A2A9PV35_OPHUN</name>
<comment type="caution">
    <text evidence="3">The sequence shown here is derived from an EMBL/GenBank/DDBJ whole genome shotgun (WGS) entry which is preliminary data.</text>
</comment>
<evidence type="ECO:0000259" key="2">
    <source>
        <dbReference type="SMART" id="SM00256"/>
    </source>
</evidence>
<evidence type="ECO:0000256" key="1">
    <source>
        <dbReference type="SAM" id="MobiDB-lite"/>
    </source>
</evidence>
<dbReference type="InterPro" id="IPR001810">
    <property type="entry name" value="F-box_dom"/>
</dbReference>
<dbReference type="SUPFAM" id="SSF81383">
    <property type="entry name" value="F-box domain"/>
    <property type="match status" value="1"/>
</dbReference>
<dbReference type="CDD" id="cd09917">
    <property type="entry name" value="F-box_SF"/>
    <property type="match status" value="1"/>
</dbReference>
<accession>A0A2A9PV35</accession>
<feature type="domain" description="F-box" evidence="2">
    <location>
        <begin position="39"/>
        <end position="79"/>
    </location>
</feature>
<dbReference type="InterPro" id="IPR036047">
    <property type="entry name" value="F-box-like_dom_sf"/>
</dbReference>
<organism evidence="3 4">
    <name type="scientific">Ophiocordyceps unilateralis</name>
    <name type="common">Zombie-ant fungus</name>
    <name type="synonym">Torrubia unilateralis</name>
    <dbReference type="NCBI Taxonomy" id="268505"/>
    <lineage>
        <taxon>Eukaryota</taxon>
        <taxon>Fungi</taxon>
        <taxon>Dikarya</taxon>
        <taxon>Ascomycota</taxon>
        <taxon>Pezizomycotina</taxon>
        <taxon>Sordariomycetes</taxon>
        <taxon>Hypocreomycetidae</taxon>
        <taxon>Hypocreales</taxon>
        <taxon>Ophiocordycipitaceae</taxon>
        <taxon>Ophiocordyceps</taxon>
    </lineage>
</organism>
<keyword evidence="4" id="KW-1185">Reference proteome</keyword>
<feature type="compositionally biased region" description="Polar residues" evidence="1">
    <location>
        <begin position="222"/>
        <end position="245"/>
    </location>
</feature>
<dbReference type="OrthoDB" id="1689567at2759"/>
<protein>
    <recommendedName>
        <fullName evidence="2">F-box domain-containing protein</fullName>
    </recommendedName>
</protein>
<evidence type="ECO:0000313" key="3">
    <source>
        <dbReference type="EMBL" id="PFH63422.1"/>
    </source>
</evidence>
<dbReference type="SMART" id="SM00256">
    <property type="entry name" value="FBOX"/>
    <property type="match status" value="1"/>
</dbReference>